<dbReference type="GO" id="GO:0006221">
    <property type="term" value="P:pyrimidine nucleotide biosynthetic process"/>
    <property type="evidence" value="ECO:0007669"/>
    <property type="project" value="UniProtKB-KW"/>
</dbReference>
<dbReference type="KEGG" id="cpyr:CYJ47_12420"/>
<dbReference type="Proteomes" id="UP000234560">
    <property type="component" value="Chromosome"/>
</dbReference>
<reference evidence="3" key="2">
    <citation type="submission" date="2023-10" db="EMBL/GenBank/DDBJ databases">
        <authorList>
            <person name="Choi B."/>
        </authorList>
    </citation>
    <scope>NUCLEOTIDE SEQUENCE</scope>
    <source>
        <strain evidence="3">UMB0763</strain>
    </source>
</reference>
<dbReference type="GO" id="GO:0004151">
    <property type="term" value="F:dihydroorotase activity"/>
    <property type="evidence" value="ECO:0007669"/>
    <property type="project" value="UniProtKB-EC"/>
</dbReference>
<dbReference type="EC" id="3.5.2.3" evidence="3"/>
<sequence>MKTLIKNVRPYGEGEAVNVLLSDGVIEYIGAEEKKADEVYDGSNNVLLPGMVDLSANLGEPGEEENEDLRSGSQAAAKGGITAVFAQPNTNPVIDEPVIAEAITLKSSELGLCDVIPVPSITKGRKGEKLSEFGLLRDSFAHTRFFSEGKKSVANSVIMRRAMEYAHGTDVVISEFCQEEKLSENAYAHEGVYSGKAGIRGIPRSAEESIAARDVLLAREFDAELHLATISSKGTVEIVQHAKEDKTKVTASVAAHNLVLDDSTIAGYDAIYKVLPPLRAEEDKKALVEALLDGTIDCVVSDHTPVSREHKAVEFDRATPGMIGLETTLPLLAETFVESGKADWHFIAKIFSEKPAEIAGLEDQGKKIEVGAPANLTVVNEDGNWTVEEDALASKSSNTPFLGKKFKAQVQLTFLRGNVTYQA</sequence>
<accession>A0AAF0YU94</accession>
<dbReference type="InterPro" id="IPR004722">
    <property type="entry name" value="DHOase"/>
</dbReference>
<dbReference type="InterPro" id="IPR050138">
    <property type="entry name" value="DHOase/Allantoinase_Hydrolase"/>
</dbReference>
<dbReference type="InterPro" id="IPR011059">
    <property type="entry name" value="Metal-dep_hydrolase_composite"/>
</dbReference>
<keyword evidence="3" id="KW-0378">Hydrolase</keyword>
<dbReference type="EMBL" id="CP136958">
    <property type="protein sequence ID" value="WOT02034.1"/>
    <property type="molecule type" value="Genomic_DNA"/>
</dbReference>
<protein>
    <submittedName>
        <fullName evidence="3">Dihydroorotase</fullName>
        <ecNumber evidence="3">3.5.2.3</ecNumber>
    </submittedName>
</protein>
<dbReference type="Pfam" id="PF12890">
    <property type="entry name" value="DHOase"/>
    <property type="match status" value="1"/>
</dbReference>
<dbReference type="GO" id="GO:0006145">
    <property type="term" value="P:purine nucleobase catabolic process"/>
    <property type="evidence" value="ECO:0007669"/>
    <property type="project" value="TreeGrafter"/>
</dbReference>
<reference evidence="3" key="1">
    <citation type="submission" date="2017-12" db="EMBL/GenBank/DDBJ databases">
        <authorList>
            <person name="Thomas-White K."/>
            <person name="Wolfe A.J."/>
        </authorList>
    </citation>
    <scope>NUCLEOTIDE SEQUENCE</scope>
    <source>
        <strain evidence="3">UMB0763</strain>
    </source>
</reference>
<organism evidence="3 4">
    <name type="scientific">Corynebacterium pyruviciproducens</name>
    <dbReference type="NCBI Taxonomy" id="598660"/>
    <lineage>
        <taxon>Bacteria</taxon>
        <taxon>Bacillati</taxon>
        <taxon>Actinomycetota</taxon>
        <taxon>Actinomycetes</taxon>
        <taxon>Mycobacteriales</taxon>
        <taxon>Corynebacteriaceae</taxon>
        <taxon>Corynebacterium</taxon>
    </lineage>
</organism>
<dbReference type="CDD" id="cd01317">
    <property type="entry name" value="DHOase_IIa"/>
    <property type="match status" value="1"/>
</dbReference>
<dbReference type="Gene3D" id="3.20.20.140">
    <property type="entry name" value="Metal-dependent hydrolases"/>
    <property type="match status" value="1"/>
</dbReference>
<proteinExistence type="predicted"/>
<evidence type="ECO:0000259" key="2">
    <source>
        <dbReference type="Pfam" id="PF12890"/>
    </source>
</evidence>
<dbReference type="PANTHER" id="PTHR43668">
    <property type="entry name" value="ALLANTOINASE"/>
    <property type="match status" value="1"/>
</dbReference>
<dbReference type="GO" id="GO:0004038">
    <property type="term" value="F:allantoinase activity"/>
    <property type="evidence" value="ECO:0007669"/>
    <property type="project" value="TreeGrafter"/>
</dbReference>
<evidence type="ECO:0000256" key="1">
    <source>
        <dbReference type="ARBA" id="ARBA00022975"/>
    </source>
</evidence>
<dbReference type="GO" id="GO:0046872">
    <property type="term" value="F:metal ion binding"/>
    <property type="evidence" value="ECO:0007669"/>
    <property type="project" value="InterPro"/>
</dbReference>
<dbReference type="SUPFAM" id="SSF51556">
    <property type="entry name" value="Metallo-dependent hydrolases"/>
    <property type="match status" value="1"/>
</dbReference>
<dbReference type="SUPFAM" id="SSF51338">
    <property type="entry name" value="Composite domain of metallo-dependent hydrolases"/>
    <property type="match status" value="1"/>
</dbReference>
<evidence type="ECO:0000313" key="3">
    <source>
        <dbReference type="EMBL" id="WOT02034.1"/>
    </source>
</evidence>
<dbReference type="PANTHER" id="PTHR43668:SF2">
    <property type="entry name" value="ALLANTOINASE"/>
    <property type="match status" value="1"/>
</dbReference>
<dbReference type="NCBIfam" id="TIGR00857">
    <property type="entry name" value="pyrC_multi"/>
    <property type="match status" value="1"/>
</dbReference>
<dbReference type="InterPro" id="IPR032466">
    <property type="entry name" value="Metal_Hydrolase"/>
</dbReference>
<gene>
    <name evidence="3" type="ORF">CYJ47_12420</name>
</gene>
<dbReference type="RefSeq" id="WP_016458612.1">
    <property type="nucleotide sequence ID" value="NZ_CP136958.1"/>
</dbReference>
<dbReference type="Gene3D" id="2.30.40.10">
    <property type="entry name" value="Urease, subunit C, domain 1"/>
    <property type="match status" value="1"/>
</dbReference>
<name>A0AAF0YU94_9CORY</name>
<feature type="domain" description="Dihydroorotase catalytic" evidence="2">
    <location>
        <begin position="45"/>
        <end position="233"/>
    </location>
</feature>
<dbReference type="InterPro" id="IPR024403">
    <property type="entry name" value="DHOase_cat"/>
</dbReference>
<keyword evidence="1" id="KW-0665">Pyrimidine biosynthesis</keyword>
<evidence type="ECO:0000313" key="4">
    <source>
        <dbReference type="Proteomes" id="UP000234560"/>
    </source>
</evidence>
<dbReference type="GO" id="GO:0005737">
    <property type="term" value="C:cytoplasm"/>
    <property type="evidence" value="ECO:0007669"/>
    <property type="project" value="TreeGrafter"/>
</dbReference>
<dbReference type="AlphaFoldDB" id="A0AAF0YU94"/>